<dbReference type="InterPro" id="IPR038277">
    <property type="entry name" value="UreF_sf"/>
</dbReference>
<evidence type="ECO:0000313" key="5">
    <source>
        <dbReference type="Proteomes" id="UP000253303"/>
    </source>
</evidence>
<dbReference type="Proteomes" id="UP000253303">
    <property type="component" value="Unassembled WGS sequence"/>
</dbReference>
<dbReference type="PIRSF" id="PIRSF009467">
    <property type="entry name" value="Ureas_acces_UreF"/>
    <property type="match status" value="1"/>
</dbReference>
<dbReference type="Pfam" id="PF01730">
    <property type="entry name" value="UreF"/>
    <property type="match status" value="1"/>
</dbReference>
<comment type="similarity">
    <text evidence="3">Belongs to the UreF family.</text>
</comment>
<comment type="subunit">
    <text evidence="3">UreD, UreF and UreG form a complex that acts as a GTP-hydrolysis-dependent molecular chaperone, activating the urease apoprotein by helping to assemble the nickel containing metallocenter of UreC. The UreE protein probably delivers the nickel.</text>
</comment>
<dbReference type="EMBL" id="QMEY01000005">
    <property type="protein sequence ID" value="RBQ19163.1"/>
    <property type="molecule type" value="Genomic_DNA"/>
</dbReference>
<dbReference type="AlphaFoldDB" id="A0A366M054"/>
<name>A0A366M054_9ACTN</name>
<keyword evidence="1 3" id="KW-0996">Nickel insertion</keyword>
<comment type="subcellular location">
    <subcellularLocation>
        <location evidence="3">Cytoplasm</location>
    </subcellularLocation>
</comment>
<dbReference type="InterPro" id="IPR002639">
    <property type="entry name" value="UreF"/>
</dbReference>
<keyword evidence="5" id="KW-1185">Reference proteome</keyword>
<dbReference type="Gene3D" id="1.10.4190.10">
    <property type="entry name" value="Urease accessory protein UreF"/>
    <property type="match status" value="1"/>
</dbReference>
<organism evidence="4 5">
    <name type="scientific">Spongiactinospora rosea</name>
    <dbReference type="NCBI Taxonomy" id="2248750"/>
    <lineage>
        <taxon>Bacteria</taxon>
        <taxon>Bacillati</taxon>
        <taxon>Actinomycetota</taxon>
        <taxon>Actinomycetes</taxon>
        <taxon>Streptosporangiales</taxon>
        <taxon>Streptosporangiaceae</taxon>
        <taxon>Spongiactinospora</taxon>
    </lineage>
</organism>
<dbReference type="RefSeq" id="WP_113981223.1">
    <property type="nucleotide sequence ID" value="NZ_QMEY01000005.1"/>
</dbReference>
<evidence type="ECO:0000313" key="4">
    <source>
        <dbReference type="EMBL" id="RBQ19163.1"/>
    </source>
</evidence>
<keyword evidence="3" id="KW-0963">Cytoplasm</keyword>
<dbReference type="HAMAP" id="MF_01385">
    <property type="entry name" value="UreF"/>
    <property type="match status" value="1"/>
</dbReference>
<evidence type="ECO:0000256" key="2">
    <source>
        <dbReference type="ARBA" id="ARBA00023186"/>
    </source>
</evidence>
<evidence type="ECO:0000256" key="1">
    <source>
        <dbReference type="ARBA" id="ARBA00022988"/>
    </source>
</evidence>
<proteinExistence type="inferred from homology"/>
<comment type="caution">
    <text evidence="4">The sequence shown here is derived from an EMBL/GenBank/DDBJ whole genome shotgun (WGS) entry which is preliminary data.</text>
</comment>
<gene>
    <name evidence="3" type="primary">ureF</name>
    <name evidence="4" type="ORF">DP939_14535</name>
</gene>
<dbReference type="GO" id="GO:0016151">
    <property type="term" value="F:nickel cation binding"/>
    <property type="evidence" value="ECO:0007669"/>
    <property type="project" value="UniProtKB-UniRule"/>
</dbReference>
<dbReference type="OrthoDB" id="3382047at2"/>
<dbReference type="PANTHER" id="PTHR33620:SF1">
    <property type="entry name" value="UREASE ACCESSORY PROTEIN F"/>
    <property type="match status" value="1"/>
</dbReference>
<evidence type="ECO:0000256" key="3">
    <source>
        <dbReference type="HAMAP-Rule" id="MF_01385"/>
    </source>
</evidence>
<protein>
    <recommendedName>
        <fullName evidence="3">Urease accessory protein UreF</fullName>
    </recommendedName>
</protein>
<sequence length="219" mass="22436">MPILRAAALLLADGRLPTGGHAHSGGVETAVATGAVRTLADLREYCRGRLHAAGCTAAGLAAAAAGGLDLTRLDAEADARCPSPTLRATSRRLGRHLLRTARHLWWSDRLAAAAETPHGPHQPVALGCLAFAAGLGPHDAALIAALDSITPPAAAAVRLLGLDPFAVHGMLARLSGEADDVAGRVAGPAAAGELPSRSAPLLDYYAEHHDTMEVRLFAS</sequence>
<dbReference type="GO" id="GO:0005737">
    <property type="term" value="C:cytoplasm"/>
    <property type="evidence" value="ECO:0007669"/>
    <property type="project" value="UniProtKB-SubCell"/>
</dbReference>
<reference evidence="4 5" key="1">
    <citation type="submission" date="2018-06" db="EMBL/GenBank/DDBJ databases">
        <title>Sphaerisporangium craniellae sp. nov., isolated from a marine sponge in the South China Sea.</title>
        <authorList>
            <person name="Li L."/>
        </authorList>
    </citation>
    <scope>NUCLEOTIDE SEQUENCE [LARGE SCALE GENOMIC DNA]</scope>
    <source>
        <strain evidence="4 5">LHW63015</strain>
    </source>
</reference>
<dbReference type="PANTHER" id="PTHR33620">
    <property type="entry name" value="UREASE ACCESSORY PROTEIN F"/>
    <property type="match status" value="1"/>
</dbReference>
<keyword evidence="2 3" id="KW-0143">Chaperone</keyword>
<comment type="function">
    <text evidence="3">Required for maturation of urease via the functional incorporation of the urease nickel metallocenter.</text>
</comment>
<accession>A0A366M054</accession>